<evidence type="ECO:0000313" key="1">
    <source>
        <dbReference type="EMBL" id="GMG40294.1"/>
    </source>
</evidence>
<accession>A0A9W6YW55</accession>
<evidence type="ECO:0000313" key="2">
    <source>
        <dbReference type="Proteomes" id="UP001165063"/>
    </source>
</evidence>
<dbReference type="EMBL" id="BSXU01003654">
    <property type="protein sequence ID" value="GMG40294.1"/>
    <property type="molecule type" value="Genomic_DNA"/>
</dbReference>
<dbReference type="Proteomes" id="UP001165063">
    <property type="component" value="Unassembled WGS sequence"/>
</dbReference>
<keyword evidence="2" id="KW-1185">Reference proteome</keyword>
<sequence length="98" mass="11086">MAMDNGTLEKTAARANENQLTGYRKLRYNNTRAWIPPNSTARCIKLLSRPESVSPIEQRVINTGVSHRFGLLEYKQILANSDHDLNQLPHPSIDLKSV</sequence>
<name>A0A9W6YW55_AMBMO</name>
<proteinExistence type="predicted"/>
<protein>
    <submittedName>
        <fullName evidence="1">Unnamed protein product</fullName>
    </submittedName>
</protein>
<organism evidence="1 2">
    <name type="scientific">Ambrosiozyma monospora</name>
    <name type="common">Yeast</name>
    <name type="synonym">Endomycopsis monosporus</name>
    <dbReference type="NCBI Taxonomy" id="43982"/>
    <lineage>
        <taxon>Eukaryota</taxon>
        <taxon>Fungi</taxon>
        <taxon>Dikarya</taxon>
        <taxon>Ascomycota</taxon>
        <taxon>Saccharomycotina</taxon>
        <taxon>Pichiomycetes</taxon>
        <taxon>Pichiales</taxon>
        <taxon>Pichiaceae</taxon>
        <taxon>Ambrosiozyma</taxon>
    </lineage>
</organism>
<gene>
    <name evidence="1" type="ORF">Amon01_000606300</name>
</gene>
<comment type="caution">
    <text evidence="1">The sequence shown here is derived from an EMBL/GenBank/DDBJ whole genome shotgun (WGS) entry which is preliminary data.</text>
</comment>
<dbReference type="AlphaFoldDB" id="A0A9W6YW55"/>
<reference evidence="1" key="1">
    <citation type="submission" date="2023-04" db="EMBL/GenBank/DDBJ databases">
        <title>Ambrosiozyma monospora NBRC 1965.</title>
        <authorList>
            <person name="Ichikawa N."/>
            <person name="Sato H."/>
            <person name="Tonouchi N."/>
        </authorList>
    </citation>
    <scope>NUCLEOTIDE SEQUENCE</scope>
    <source>
        <strain evidence="1">NBRC 1965</strain>
    </source>
</reference>